<dbReference type="InterPro" id="IPR002401">
    <property type="entry name" value="Cyt_P450_E_grp-I"/>
</dbReference>
<proteinExistence type="inferred from homology"/>
<comment type="similarity">
    <text evidence="1">Belongs to the cytochrome P450 family.</text>
</comment>
<dbReference type="Proteomes" id="UP000309340">
    <property type="component" value="Unassembled WGS sequence"/>
</dbReference>
<sequence length="567" mass="64812">MAVIGSSMGLPSVSDIFASNVLRLVLALLAASGLAGLLLDFARMLRLHRKMPPGPMPWPIIGNTHLLPKVKPWYYFEQLSKQFDSPVITFWIGRNPTVWINDAQSASELLEKKAAVYSSRPRMVVFAELTGMQQSSDPNAKVPGTNLVTMFYGERWRVHRKLTHQGVGLQQVRRYRGFQNDESKVIAYDILRSPEQYVAHYERYAASVVSIIGFNRRVSSIEDPIITEVIAVMQKAAELKVPGKEFPMLFETFPWMARLSPSLFPWIFKGLGRRRRGQEFFYTLAEEAHTKDPDQSCYVNDLFKEQPKYNLRKQEISSLAGNLFGAGSDTSSSTLITFTLACCAFPEVLPKVWEELDRVVGPHRSPSWEDEPELVYTKAFVKEVFRWRSVAIIGGQPHAPVSDDEWNGYIIPKGTWTQGNVWSIHHNEKDFPDPDRFNPDRYMKDSPESRPFPNEKGYMTFGWGRRVCSGQGLAEQGTFITVARMLWAFNIQKALDEQGNEVPVDIFSYTDGLNWRPQPFKCRFTVRSPEIRAAIEREGRQALQDLSEYDGESEAMDRFFKHNKQEA</sequence>
<gene>
    <name evidence="7" type="ORF">B0A55_03743</name>
</gene>
<keyword evidence="2 5" id="KW-0479">Metal-binding</keyword>
<dbReference type="SUPFAM" id="SSF48264">
    <property type="entry name" value="Cytochrome P450"/>
    <property type="match status" value="1"/>
</dbReference>
<evidence type="ECO:0000256" key="3">
    <source>
        <dbReference type="ARBA" id="ARBA00023002"/>
    </source>
</evidence>
<dbReference type="GO" id="GO:0016705">
    <property type="term" value="F:oxidoreductase activity, acting on paired donors, with incorporation or reduction of molecular oxygen"/>
    <property type="evidence" value="ECO:0007669"/>
    <property type="project" value="InterPro"/>
</dbReference>
<evidence type="ECO:0008006" key="9">
    <source>
        <dbReference type="Google" id="ProtNLM"/>
    </source>
</evidence>
<evidence type="ECO:0000313" key="8">
    <source>
        <dbReference type="Proteomes" id="UP000309340"/>
    </source>
</evidence>
<dbReference type="EMBL" id="NAJQ01000166">
    <property type="protein sequence ID" value="TKA76343.1"/>
    <property type="molecule type" value="Genomic_DNA"/>
</dbReference>
<evidence type="ECO:0000313" key="7">
    <source>
        <dbReference type="EMBL" id="TKA76343.1"/>
    </source>
</evidence>
<dbReference type="CDD" id="cd11065">
    <property type="entry name" value="CYP64-like"/>
    <property type="match status" value="1"/>
</dbReference>
<comment type="cofactor">
    <cofactor evidence="5">
        <name>heme</name>
        <dbReference type="ChEBI" id="CHEBI:30413"/>
    </cofactor>
</comment>
<evidence type="ECO:0000256" key="1">
    <source>
        <dbReference type="ARBA" id="ARBA00010617"/>
    </source>
</evidence>
<dbReference type="PANTHER" id="PTHR46300">
    <property type="entry name" value="P450, PUTATIVE (EUROFUNG)-RELATED-RELATED"/>
    <property type="match status" value="1"/>
</dbReference>
<evidence type="ECO:0000256" key="6">
    <source>
        <dbReference type="SAM" id="Phobius"/>
    </source>
</evidence>
<dbReference type="Gene3D" id="1.10.630.10">
    <property type="entry name" value="Cytochrome P450"/>
    <property type="match status" value="1"/>
</dbReference>
<feature type="transmembrane region" description="Helical" evidence="6">
    <location>
        <begin position="20"/>
        <end position="42"/>
    </location>
</feature>
<keyword evidence="3" id="KW-0560">Oxidoreductase</keyword>
<keyword evidence="4 5" id="KW-0408">Iron</keyword>
<dbReference type="GO" id="GO:0005506">
    <property type="term" value="F:iron ion binding"/>
    <property type="evidence" value="ECO:0007669"/>
    <property type="project" value="InterPro"/>
</dbReference>
<reference evidence="7 8" key="1">
    <citation type="submission" date="2017-03" db="EMBL/GenBank/DDBJ databases">
        <title>Genomes of endolithic fungi from Antarctica.</title>
        <authorList>
            <person name="Coleine C."/>
            <person name="Masonjones S."/>
            <person name="Stajich J.E."/>
        </authorList>
    </citation>
    <scope>NUCLEOTIDE SEQUENCE [LARGE SCALE GENOMIC DNA]</scope>
    <source>
        <strain evidence="7 8">CCFEE 5184</strain>
    </source>
</reference>
<dbReference type="OrthoDB" id="2789670at2759"/>
<protein>
    <recommendedName>
        <fullName evidence="9">Cytochrome P450</fullName>
    </recommendedName>
</protein>
<dbReference type="STRING" id="329884.A0A4U0XLT1"/>
<dbReference type="Pfam" id="PF00067">
    <property type="entry name" value="p450"/>
    <property type="match status" value="1"/>
</dbReference>
<dbReference type="PANTHER" id="PTHR46300:SF4">
    <property type="entry name" value="CYTOCHROME P450 98A3"/>
    <property type="match status" value="1"/>
</dbReference>
<name>A0A4U0XLT1_9PEZI</name>
<dbReference type="GO" id="GO:0004497">
    <property type="term" value="F:monooxygenase activity"/>
    <property type="evidence" value="ECO:0007669"/>
    <property type="project" value="InterPro"/>
</dbReference>
<dbReference type="PRINTS" id="PR00463">
    <property type="entry name" value="EP450I"/>
</dbReference>
<dbReference type="AlphaFoldDB" id="A0A4U0XLT1"/>
<dbReference type="InterPro" id="IPR036396">
    <property type="entry name" value="Cyt_P450_sf"/>
</dbReference>
<dbReference type="InterPro" id="IPR001128">
    <property type="entry name" value="Cyt_P450"/>
</dbReference>
<keyword evidence="8" id="KW-1185">Reference proteome</keyword>
<dbReference type="InterPro" id="IPR050364">
    <property type="entry name" value="Cytochrome_P450_fung"/>
</dbReference>
<evidence type="ECO:0000256" key="4">
    <source>
        <dbReference type="ARBA" id="ARBA00023004"/>
    </source>
</evidence>
<keyword evidence="6" id="KW-0472">Membrane</keyword>
<evidence type="ECO:0000256" key="5">
    <source>
        <dbReference type="PIRSR" id="PIRSR602401-1"/>
    </source>
</evidence>
<keyword evidence="6" id="KW-1133">Transmembrane helix</keyword>
<accession>A0A4U0XLT1</accession>
<dbReference type="GO" id="GO:0020037">
    <property type="term" value="F:heme binding"/>
    <property type="evidence" value="ECO:0007669"/>
    <property type="project" value="InterPro"/>
</dbReference>
<comment type="caution">
    <text evidence="7">The sequence shown here is derived from an EMBL/GenBank/DDBJ whole genome shotgun (WGS) entry which is preliminary data.</text>
</comment>
<keyword evidence="6" id="KW-0812">Transmembrane</keyword>
<feature type="binding site" description="axial binding residue" evidence="5">
    <location>
        <position position="468"/>
    </location>
    <ligand>
        <name>heme</name>
        <dbReference type="ChEBI" id="CHEBI:30413"/>
    </ligand>
    <ligandPart>
        <name>Fe</name>
        <dbReference type="ChEBI" id="CHEBI:18248"/>
    </ligandPart>
</feature>
<keyword evidence="5" id="KW-0349">Heme</keyword>
<evidence type="ECO:0000256" key="2">
    <source>
        <dbReference type="ARBA" id="ARBA00022723"/>
    </source>
</evidence>
<organism evidence="7 8">
    <name type="scientific">Friedmanniomyces simplex</name>
    <dbReference type="NCBI Taxonomy" id="329884"/>
    <lineage>
        <taxon>Eukaryota</taxon>
        <taxon>Fungi</taxon>
        <taxon>Dikarya</taxon>
        <taxon>Ascomycota</taxon>
        <taxon>Pezizomycotina</taxon>
        <taxon>Dothideomycetes</taxon>
        <taxon>Dothideomycetidae</taxon>
        <taxon>Mycosphaerellales</taxon>
        <taxon>Teratosphaeriaceae</taxon>
        <taxon>Friedmanniomyces</taxon>
    </lineage>
</organism>